<organism evidence="5 6">
    <name type="scientific">Candida boidinii</name>
    <name type="common">Yeast</name>
    <dbReference type="NCBI Taxonomy" id="5477"/>
    <lineage>
        <taxon>Eukaryota</taxon>
        <taxon>Fungi</taxon>
        <taxon>Dikarya</taxon>
        <taxon>Ascomycota</taxon>
        <taxon>Saccharomycotina</taxon>
        <taxon>Pichiomycetes</taxon>
        <taxon>Pichiales</taxon>
        <taxon>Pichiaceae</taxon>
        <taxon>Ogataea</taxon>
        <taxon>Ogataea/Candida clade</taxon>
    </lineage>
</organism>
<protein>
    <recommendedName>
        <fullName evidence="4">Large ribosomal subunit protein bL34m</fullName>
    </recommendedName>
</protein>
<dbReference type="Pfam" id="PF00468">
    <property type="entry name" value="Ribosomal_L34"/>
    <property type="match status" value="1"/>
</dbReference>
<keyword evidence="6" id="KW-1185">Reference proteome</keyword>
<reference evidence="5" key="1">
    <citation type="submission" date="2023-04" db="EMBL/GenBank/DDBJ databases">
        <title>Candida boidinii NBRC 10035.</title>
        <authorList>
            <person name="Ichikawa N."/>
            <person name="Sato H."/>
            <person name="Tonouchi N."/>
        </authorList>
    </citation>
    <scope>NUCLEOTIDE SEQUENCE</scope>
    <source>
        <strain evidence="5">NBRC 10035</strain>
    </source>
</reference>
<sequence>MFSFSSLGKFVAPAVRQNTRNFSFVALNQSAKITQTQSGLTSTSLIASQQATSTVSASLPTSFTTPLSPFLGFLQRRWGRGGFRSGNRGNTYQPNTLKRKRTLGFLARIKSRTGRKVLERRKTKGRWFLTY</sequence>
<evidence type="ECO:0000256" key="2">
    <source>
        <dbReference type="ARBA" id="ARBA00022980"/>
    </source>
</evidence>
<accession>A0A9W6WHV8</accession>
<comment type="similarity">
    <text evidence="1">Belongs to the bacterial ribosomal protein bL34 family.</text>
</comment>
<dbReference type="GO" id="GO:0006412">
    <property type="term" value="P:translation"/>
    <property type="evidence" value="ECO:0007669"/>
    <property type="project" value="InterPro"/>
</dbReference>
<dbReference type="NCBIfam" id="TIGR01030">
    <property type="entry name" value="rpmH_bact"/>
    <property type="match status" value="1"/>
</dbReference>
<evidence type="ECO:0000313" key="5">
    <source>
        <dbReference type="EMBL" id="GME73397.1"/>
    </source>
</evidence>
<name>A0A9W6WHV8_CANBO</name>
<dbReference type="FunFam" id="1.10.287.3980:FF:000001">
    <property type="entry name" value="Mitochondrial ribosomal protein L34"/>
    <property type="match status" value="1"/>
</dbReference>
<dbReference type="Proteomes" id="UP001165120">
    <property type="component" value="Unassembled WGS sequence"/>
</dbReference>
<dbReference type="AlphaFoldDB" id="A0A9W6WHV8"/>
<comment type="caution">
    <text evidence="5">The sequence shown here is derived from an EMBL/GenBank/DDBJ whole genome shotgun (WGS) entry which is preliminary data.</text>
</comment>
<dbReference type="GO" id="GO:0003735">
    <property type="term" value="F:structural constituent of ribosome"/>
    <property type="evidence" value="ECO:0007669"/>
    <property type="project" value="InterPro"/>
</dbReference>
<dbReference type="Gene3D" id="1.10.287.3980">
    <property type="match status" value="1"/>
</dbReference>
<evidence type="ECO:0000256" key="4">
    <source>
        <dbReference type="ARBA" id="ARBA00035274"/>
    </source>
</evidence>
<gene>
    <name evidence="5" type="ORF">Cboi02_000402600</name>
</gene>
<dbReference type="PANTHER" id="PTHR14503">
    <property type="entry name" value="MITOCHONDRIAL RIBOSOMAL PROTEIN 34 FAMILY MEMBER"/>
    <property type="match status" value="1"/>
</dbReference>
<evidence type="ECO:0000256" key="3">
    <source>
        <dbReference type="ARBA" id="ARBA00023274"/>
    </source>
</evidence>
<keyword evidence="3" id="KW-0687">Ribonucleoprotein</keyword>
<dbReference type="InterPro" id="IPR000271">
    <property type="entry name" value="Ribosomal_bL34"/>
</dbReference>
<dbReference type="HAMAP" id="MF_00391">
    <property type="entry name" value="Ribosomal_bL34"/>
    <property type="match status" value="1"/>
</dbReference>
<keyword evidence="2" id="KW-0689">Ribosomal protein</keyword>
<evidence type="ECO:0000313" key="6">
    <source>
        <dbReference type="Proteomes" id="UP001165120"/>
    </source>
</evidence>
<dbReference type="PANTHER" id="PTHR14503:SF4">
    <property type="entry name" value="LARGE RIBOSOMAL SUBUNIT PROTEIN BL34M"/>
    <property type="match status" value="1"/>
</dbReference>
<dbReference type="EMBL" id="BSXN01001518">
    <property type="protein sequence ID" value="GME73397.1"/>
    <property type="molecule type" value="Genomic_DNA"/>
</dbReference>
<evidence type="ECO:0000256" key="1">
    <source>
        <dbReference type="ARBA" id="ARBA00010111"/>
    </source>
</evidence>
<dbReference type="GO" id="GO:0005762">
    <property type="term" value="C:mitochondrial large ribosomal subunit"/>
    <property type="evidence" value="ECO:0007669"/>
    <property type="project" value="TreeGrafter"/>
</dbReference>
<proteinExistence type="inferred from homology"/>